<dbReference type="Pfam" id="PF13489">
    <property type="entry name" value="Methyltransf_23"/>
    <property type="match status" value="1"/>
</dbReference>
<dbReference type="PANTHER" id="PTHR43464:SF19">
    <property type="entry name" value="UBIQUINONE BIOSYNTHESIS O-METHYLTRANSFERASE, MITOCHONDRIAL"/>
    <property type="match status" value="1"/>
</dbReference>
<reference evidence="5 6" key="1">
    <citation type="journal article" date="2010" name="Cell">
        <title>The genome of Naegleria gruberi illuminates early eukaryotic versatility.</title>
        <authorList>
            <person name="Fritz-Laylin L.K."/>
            <person name="Prochnik S.E."/>
            <person name="Ginger M.L."/>
            <person name="Dacks J.B."/>
            <person name="Carpenter M.L."/>
            <person name="Field M.C."/>
            <person name="Kuo A."/>
            <person name="Paredez A."/>
            <person name="Chapman J."/>
            <person name="Pham J."/>
            <person name="Shu S."/>
            <person name="Neupane R."/>
            <person name="Cipriano M."/>
            <person name="Mancuso J."/>
            <person name="Tu H."/>
            <person name="Salamov A."/>
            <person name="Lindquist E."/>
            <person name="Shapiro H."/>
            <person name="Lucas S."/>
            <person name="Grigoriev I.V."/>
            <person name="Cande W.Z."/>
            <person name="Fulton C."/>
            <person name="Rokhsar D.S."/>
            <person name="Dawson S.C."/>
        </authorList>
    </citation>
    <scope>NUCLEOTIDE SEQUENCE [LARGE SCALE GENOMIC DNA]</scope>
    <source>
        <strain evidence="5 6">NEG-M</strain>
    </source>
</reference>
<keyword evidence="6" id="KW-1185">Reference proteome</keyword>
<organism evidence="6">
    <name type="scientific">Naegleria gruberi</name>
    <name type="common">Amoeba</name>
    <dbReference type="NCBI Taxonomy" id="5762"/>
    <lineage>
        <taxon>Eukaryota</taxon>
        <taxon>Discoba</taxon>
        <taxon>Heterolobosea</taxon>
        <taxon>Tetramitia</taxon>
        <taxon>Eutetramitia</taxon>
        <taxon>Vahlkampfiidae</taxon>
        <taxon>Naegleria</taxon>
    </lineage>
</organism>
<dbReference type="InterPro" id="IPR029063">
    <property type="entry name" value="SAM-dependent_MTases_sf"/>
</dbReference>
<dbReference type="KEGG" id="ngr:NAEGRDRAFT_3023"/>
<dbReference type="GO" id="GO:0010420">
    <property type="term" value="F:polyprenyldihydroxybenzoate methyltransferase activity"/>
    <property type="evidence" value="ECO:0007669"/>
    <property type="project" value="InterPro"/>
</dbReference>
<dbReference type="Proteomes" id="UP000006671">
    <property type="component" value="Unassembled WGS sequence"/>
</dbReference>
<evidence type="ECO:0000256" key="2">
    <source>
        <dbReference type="ARBA" id="ARBA00022679"/>
    </source>
</evidence>
<gene>
    <name evidence="5" type="ORF">NAEGRDRAFT_3023</name>
</gene>
<dbReference type="GO" id="GO:0005739">
    <property type="term" value="C:mitochondrion"/>
    <property type="evidence" value="ECO:0007669"/>
    <property type="project" value="TreeGrafter"/>
</dbReference>
<accession>D2UX54</accession>
<dbReference type="RefSeq" id="XP_002683309.1">
    <property type="nucleotide sequence ID" value="XM_002683263.2"/>
</dbReference>
<protein>
    <submittedName>
        <fullName evidence="5">Predicted protein</fullName>
    </submittedName>
</protein>
<dbReference type="EMBL" id="GG738845">
    <property type="protein sequence ID" value="EFC50565.1"/>
    <property type="molecule type" value="Genomic_DNA"/>
</dbReference>
<dbReference type="HAMAP" id="MF_00472">
    <property type="entry name" value="UbiG"/>
    <property type="match status" value="1"/>
</dbReference>
<evidence type="ECO:0000256" key="1">
    <source>
        <dbReference type="ARBA" id="ARBA00022603"/>
    </source>
</evidence>
<dbReference type="GeneID" id="8864023"/>
<dbReference type="GO" id="GO:0061542">
    <property type="term" value="F:3-demethylubiquinol 3-O-methyltransferase activity"/>
    <property type="evidence" value="ECO:0007669"/>
    <property type="project" value="InterPro"/>
</dbReference>
<evidence type="ECO:0000313" key="5">
    <source>
        <dbReference type="EMBL" id="EFC50565.1"/>
    </source>
</evidence>
<dbReference type="Gene3D" id="3.40.50.150">
    <property type="entry name" value="Vaccinia Virus protein VP39"/>
    <property type="match status" value="1"/>
</dbReference>
<dbReference type="VEuPathDB" id="AmoebaDB:NAEGRDRAFT_3023"/>
<dbReference type="OMA" id="LASRWWD"/>
<dbReference type="GO" id="GO:0032259">
    <property type="term" value="P:methylation"/>
    <property type="evidence" value="ECO:0007669"/>
    <property type="project" value="UniProtKB-KW"/>
</dbReference>
<dbReference type="AlphaFoldDB" id="D2UX54"/>
<dbReference type="InterPro" id="IPR010233">
    <property type="entry name" value="UbiG_MeTrfase"/>
</dbReference>
<evidence type="ECO:0000256" key="4">
    <source>
        <dbReference type="ARBA" id="ARBA00022691"/>
    </source>
</evidence>
<dbReference type="OrthoDB" id="3265906at2759"/>
<evidence type="ECO:0000256" key="3">
    <source>
        <dbReference type="ARBA" id="ARBA00022688"/>
    </source>
</evidence>
<keyword evidence="3" id="KW-0831">Ubiquinone biosynthesis</keyword>
<keyword evidence="4" id="KW-0949">S-adenosyl-L-methionine</keyword>
<dbReference type="eggNOG" id="KOG1270">
    <property type="taxonomic scope" value="Eukaryota"/>
</dbReference>
<dbReference type="InParanoid" id="D2UX54"/>
<name>D2UX54_NAEGR</name>
<dbReference type="PANTHER" id="PTHR43464">
    <property type="entry name" value="METHYLTRANSFERASE"/>
    <property type="match status" value="1"/>
</dbReference>
<feature type="non-terminal residue" evidence="5">
    <location>
        <position position="1"/>
    </location>
</feature>
<keyword evidence="1" id="KW-0489">Methyltransferase</keyword>
<dbReference type="STRING" id="5762.D2UX54"/>
<keyword evidence="2" id="KW-0808">Transferase</keyword>
<evidence type="ECO:0000313" key="6">
    <source>
        <dbReference type="Proteomes" id="UP000006671"/>
    </source>
</evidence>
<dbReference type="SUPFAM" id="SSF53335">
    <property type="entry name" value="S-adenosyl-L-methionine-dependent methyltransferases"/>
    <property type="match status" value="1"/>
</dbReference>
<dbReference type="CDD" id="cd02440">
    <property type="entry name" value="AdoMet_MTases"/>
    <property type="match status" value="1"/>
</dbReference>
<dbReference type="FunCoup" id="D2UX54">
    <property type="interactions" value="208"/>
</dbReference>
<feature type="non-terminal residue" evidence="5">
    <location>
        <position position="252"/>
    </location>
</feature>
<proteinExistence type="inferred from homology"/>
<dbReference type="NCBIfam" id="TIGR01983">
    <property type="entry name" value="UbiG"/>
    <property type="match status" value="1"/>
</dbReference>
<sequence>NSSSPSSVDIHEVNKFSLLARTNEWWNPNGALKTLHHINPTRMEYIRSQIVKHFNISDNTHEPLKGLNILDVGCGGGLVSECLARLGANVTGLDASLDNINIARTHNTSLNNLNYIHSTVENLLYNNESTKFDCIVSVEVIEHVAHAQSFVHNLSKLLKPNGFLILSTMNRTPKSYLYTIVMAEYVLNLVPRGTHEWRKYVTPQEMVIFMNQANVKLYDVQGMEYNPLLNKAFIEKNTEIDVNYFITGVKQE</sequence>